<keyword evidence="1" id="KW-1133">Transmembrane helix</keyword>
<dbReference type="Gene3D" id="3.90.550.10">
    <property type="entry name" value="Spore Coat Polysaccharide Biosynthesis Protein SpsA, Chain A"/>
    <property type="match status" value="1"/>
</dbReference>
<evidence type="ECO:0000256" key="1">
    <source>
        <dbReference type="SAM" id="Phobius"/>
    </source>
</evidence>
<feature type="transmembrane region" description="Helical" evidence="1">
    <location>
        <begin position="228"/>
        <end position="247"/>
    </location>
</feature>
<feature type="domain" description="Glycosyltransferase 2-like" evidence="2">
    <location>
        <begin position="9"/>
        <end position="133"/>
    </location>
</feature>
<keyword evidence="1" id="KW-0812">Transmembrane</keyword>
<dbReference type="Pfam" id="PF00535">
    <property type="entry name" value="Glycos_transf_2"/>
    <property type="match status" value="1"/>
</dbReference>
<dbReference type="CDD" id="cd00761">
    <property type="entry name" value="Glyco_tranf_GTA_type"/>
    <property type="match status" value="1"/>
</dbReference>
<evidence type="ECO:0000259" key="2">
    <source>
        <dbReference type="Pfam" id="PF00535"/>
    </source>
</evidence>
<accession>A0A645BMB7</accession>
<dbReference type="PANTHER" id="PTHR22916">
    <property type="entry name" value="GLYCOSYLTRANSFERASE"/>
    <property type="match status" value="1"/>
</dbReference>
<dbReference type="InterPro" id="IPR029044">
    <property type="entry name" value="Nucleotide-diphossugar_trans"/>
</dbReference>
<keyword evidence="3" id="KW-0328">Glycosyltransferase</keyword>
<dbReference type="PANTHER" id="PTHR22916:SF3">
    <property type="entry name" value="UDP-GLCNAC:BETAGAL BETA-1,3-N-ACETYLGLUCOSAMINYLTRANSFERASE-LIKE PROTEIN 1"/>
    <property type="match status" value="1"/>
</dbReference>
<dbReference type="SUPFAM" id="SSF53448">
    <property type="entry name" value="Nucleotide-diphospho-sugar transferases"/>
    <property type="match status" value="1"/>
</dbReference>
<dbReference type="AlphaFoldDB" id="A0A645BMB7"/>
<dbReference type="EMBL" id="VSSQ01021047">
    <property type="protein sequence ID" value="MPM66377.1"/>
    <property type="molecule type" value="Genomic_DNA"/>
</dbReference>
<sequence length="252" mass="29022">MTDIKTLVSIIMPAYNSQNTLDEAVESVLKQTIDNWELLIIVDAATDLTEDIAKSWAQKDARVKVFVSQYNQGVAKSRNIGLEQAKGKYLAFLDSDDRWLSGKLKQQTTFMEETNALVSYGAYRRFADHELLNVVNPPAQVSYRRLLMGNVIGNLTGMVSRELVKDLRFLPQGHEDYIFWLQAVRRAQFAYLVPSDGPIAEYRVQKTSLSAKKTKNLSWQWKIYRRNVGLSFFHSCFFMICYIFSAIRKRII</sequence>
<gene>
    <name evidence="3" type="primary">wfgD_2</name>
    <name evidence="3" type="ORF">SDC9_113284</name>
</gene>
<organism evidence="3">
    <name type="scientific">bioreactor metagenome</name>
    <dbReference type="NCBI Taxonomy" id="1076179"/>
    <lineage>
        <taxon>unclassified sequences</taxon>
        <taxon>metagenomes</taxon>
        <taxon>ecological metagenomes</taxon>
    </lineage>
</organism>
<dbReference type="GO" id="GO:0016758">
    <property type="term" value="F:hexosyltransferase activity"/>
    <property type="evidence" value="ECO:0007669"/>
    <property type="project" value="UniProtKB-ARBA"/>
</dbReference>
<protein>
    <submittedName>
        <fullName evidence="3">UDP-Glc:alpha-D-GlcNAc-diphosphoundecaprenol beta-1,3-glucosyltransferase WfgD</fullName>
        <ecNumber evidence="3">2.4.1.305</ecNumber>
    </submittedName>
</protein>
<comment type="caution">
    <text evidence="3">The sequence shown here is derived from an EMBL/GenBank/DDBJ whole genome shotgun (WGS) entry which is preliminary data.</text>
</comment>
<proteinExistence type="predicted"/>
<reference evidence="3" key="1">
    <citation type="submission" date="2019-08" db="EMBL/GenBank/DDBJ databases">
        <authorList>
            <person name="Kucharzyk K."/>
            <person name="Murdoch R.W."/>
            <person name="Higgins S."/>
            <person name="Loffler F."/>
        </authorList>
    </citation>
    <scope>NUCLEOTIDE SEQUENCE</scope>
</reference>
<dbReference type="EC" id="2.4.1.305" evidence="3"/>
<keyword evidence="1" id="KW-0472">Membrane</keyword>
<evidence type="ECO:0000313" key="3">
    <source>
        <dbReference type="EMBL" id="MPM66377.1"/>
    </source>
</evidence>
<keyword evidence="3" id="KW-0808">Transferase</keyword>
<dbReference type="InterPro" id="IPR001173">
    <property type="entry name" value="Glyco_trans_2-like"/>
</dbReference>
<name>A0A645BMB7_9ZZZZ</name>